<dbReference type="PANTHER" id="PTHR46401:SF2">
    <property type="entry name" value="GLYCOSYLTRANSFERASE WBBK-RELATED"/>
    <property type="match status" value="1"/>
</dbReference>
<dbReference type="Gene3D" id="3.40.50.2000">
    <property type="entry name" value="Glycogen Phosphorylase B"/>
    <property type="match status" value="1"/>
</dbReference>
<dbReference type="Proteomes" id="UP000278288">
    <property type="component" value="Chromosome"/>
</dbReference>
<dbReference type="EMBL" id="CP033923">
    <property type="protein sequence ID" value="AZA90659.1"/>
    <property type="molecule type" value="Genomic_DNA"/>
</dbReference>
<name>A0AAD0YKM7_CHRNA</name>
<keyword evidence="1" id="KW-0808">Transferase</keyword>
<dbReference type="PANTHER" id="PTHR46401">
    <property type="entry name" value="GLYCOSYLTRANSFERASE WBBK-RELATED"/>
    <property type="match status" value="1"/>
</dbReference>
<evidence type="ECO:0000313" key="3">
    <source>
        <dbReference type="EMBL" id="AZA90659.1"/>
    </source>
</evidence>
<dbReference type="AlphaFoldDB" id="A0AAD0YKM7"/>
<evidence type="ECO:0000259" key="2">
    <source>
        <dbReference type="Pfam" id="PF00534"/>
    </source>
</evidence>
<evidence type="ECO:0000256" key="1">
    <source>
        <dbReference type="ARBA" id="ARBA00022679"/>
    </source>
</evidence>
<dbReference type="InterPro" id="IPR001296">
    <property type="entry name" value="Glyco_trans_1"/>
</dbReference>
<dbReference type="Pfam" id="PF00534">
    <property type="entry name" value="Glycos_transf_1"/>
    <property type="match status" value="1"/>
</dbReference>
<feature type="domain" description="Glycosyl transferase family 1" evidence="2">
    <location>
        <begin position="177"/>
        <end position="293"/>
    </location>
</feature>
<dbReference type="SUPFAM" id="SSF53756">
    <property type="entry name" value="UDP-Glycosyltransferase/glycogen phosphorylase"/>
    <property type="match status" value="1"/>
</dbReference>
<keyword evidence="4" id="KW-1185">Reference proteome</keyword>
<dbReference type="KEGG" id="cnk:EG343_08485"/>
<gene>
    <name evidence="3" type="ORF">EG343_08485</name>
</gene>
<protein>
    <submittedName>
        <fullName evidence="3">Glycosyltransferase</fullName>
    </submittedName>
</protein>
<evidence type="ECO:0000313" key="4">
    <source>
        <dbReference type="Proteomes" id="UP000278288"/>
    </source>
</evidence>
<reference evidence="3 4" key="1">
    <citation type="submission" date="2018-11" db="EMBL/GenBank/DDBJ databases">
        <title>Proposal to divide the Flavobacteriaceae and reorganize its genera based on Amino Acid Identity values calculated from whole genome sequences.</title>
        <authorList>
            <person name="Nicholson A.C."/>
            <person name="Gulvik C.A."/>
            <person name="Whitney A.M."/>
            <person name="Humrighouse B.W."/>
            <person name="Bell M."/>
            <person name="Holmes B."/>
            <person name="Steigerwalt A.G."/>
            <person name="Villarma A."/>
            <person name="Sheth M."/>
            <person name="Batra D."/>
            <person name="Pryor J."/>
            <person name="Bernardet J.-F."/>
            <person name="Hugo C."/>
            <person name="Kampfer P."/>
            <person name="Newman J."/>
            <person name="McQuiston J.R."/>
        </authorList>
    </citation>
    <scope>NUCLEOTIDE SEQUENCE [LARGE SCALE GENOMIC DNA]</scope>
    <source>
        <strain evidence="3 4">G0041</strain>
    </source>
</reference>
<dbReference type="GO" id="GO:0009103">
    <property type="term" value="P:lipopolysaccharide biosynthetic process"/>
    <property type="evidence" value="ECO:0007669"/>
    <property type="project" value="TreeGrafter"/>
</dbReference>
<proteinExistence type="predicted"/>
<sequence>MLLIDALYINNGGGKVLLDYLVQKLVDHKLEVFYLFDERCSHDFSYIPSDRKQYLKASLSNRHTFYKNNYQKFTKVFCFGNLPPTLQLNIPVYTYLQQKLFLTIPKEFNISQRLLFRVKSFIFSKFLKNTNFLLVQSNLMKESFLKKYTFNADNVVALPFYPNEDLINKEDQREADSYIYVSAGTPHKNHIRLLNAFCKFYDETKRGKLYITVDLGTFISLGEFIQEKINQGYPIVNLGFVKREQLIERYNRTEYLVFPSLEESFGLGIVEAIECGCKVIGANLPYMFQVCEPSVTFDPFEEKSIYLALVESIKNNVHSTQQIIKNEINQLIKLLN</sequence>
<organism evidence="3 4">
    <name type="scientific">Chryseobacterium nakagawai</name>
    <dbReference type="NCBI Taxonomy" id="1241982"/>
    <lineage>
        <taxon>Bacteria</taxon>
        <taxon>Pseudomonadati</taxon>
        <taxon>Bacteroidota</taxon>
        <taxon>Flavobacteriia</taxon>
        <taxon>Flavobacteriales</taxon>
        <taxon>Weeksellaceae</taxon>
        <taxon>Chryseobacterium group</taxon>
        <taxon>Chryseobacterium</taxon>
    </lineage>
</organism>
<dbReference type="GO" id="GO:0016757">
    <property type="term" value="F:glycosyltransferase activity"/>
    <property type="evidence" value="ECO:0007669"/>
    <property type="project" value="InterPro"/>
</dbReference>
<dbReference type="RefSeq" id="WP_123857376.1">
    <property type="nucleotide sequence ID" value="NZ_CP033923.1"/>
</dbReference>
<accession>A0AAD0YKM7</accession>